<dbReference type="EMBL" id="MUAJ01000037">
    <property type="protein sequence ID" value="OOR09862.1"/>
    <property type="molecule type" value="Genomic_DNA"/>
</dbReference>
<organism evidence="1 2">
    <name type="scientific">Bacillus cereus</name>
    <dbReference type="NCBI Taxonomy" id="1396"/>
    <lineage>
        <taxon>Bacteria</taxon>
        <taxon>Bacillati</taxon>
        <taxon>Bacillota</taxon>
        <taxon>Bacilli</taxon>
        <taxon>Bacillales</taxon>
        <taxon>Bacillaceae</taxon>
        <taxon>Bacillus</taxon>
        <taxon>Bacillus cereus group</taxon>
    </lineage>
</organism>
<dbReference type="AlphaFoldDB" id="A0A1S9TIX5"/>
<evidence type="ECO:0000313" key="1">
    <source>
        <dbReference type="EMBL" id="OOR09862.1"/>
    </source>
</evidence>
<dbReference type="Proteomes" id="UP000190906">
    <property type="component" value="Unassembled WGS sequence"/>
</dbReference>
<gene>
    <name evidence="1" type="ORF">BW897_25560</name>
</gene>
<accession>A0A1S9TIX5</accession>
<sequence>MFTHKNIYERGSLGEVESQFLVEIYEGIGCEEVHEICLSQTDVYMQKIYLMENGEIIEIEIGLDTDELEWKCDGGELTKEKAILEIEREISCYDMFEQARIDKGWMFKEKAQKFLTALRGKESA</sequence>
<reference evidence="1 2" key="1">
    <citation type="submission" date="2017-01" db="EMBL/GenBank/DDBJ databases">
        <title>Bacillus cereus isolates.</title>
        <authorList>
            <person name="Beno S.M."/>
        </authorList>
    </citation>
    <scope>NUCLEOTIDE SEQUENCE [LARGE SCALE GENOMIC DNA]</scope>
    <source>
        <strain evidence="1 2">FSL H8-0485</strain>
    </source>
</reference>
<name>A0A1S9TIX5_BACCE</name>
<protein>
    <submittedName>
        <fullName evidence="1">Uncharacterized protein</fullName>
    </submittedName>
</protein>
<dbReference type="RefSeq" id="WP_078205424.1">
    <property type="nucleotide sequence ID" value="NZ_MUAJ01000037.1"/>
</dbReference>
<evidence type="ECO:0000313" key="2">
    <source>
        <dbReference type="Proteomes" id="UP000190906"/>
    </source>
</evidence>
<comment type="caution">
    <text evidence="1">The sequence shown here is derived from an EMBL/GenBank/DDBJ whole genome shotgun (WGS) entry which is preliminary data.</text>
</comment>
<proteinExistence type="predicted"/>